<dbReference type="InterPro" id="IPR011051">
    <property type="entry name" value="RmlC_Cupin_sf"/>
</dbReference>
<keyword evidence="3" id="KW-0808">Transferase</keyword>
<feature type="domain" description="Cupin type-2" evidence="1">
    <location>
        <begin position="31"/>
        <end position="98"/>
    </location>
</feature>
<dbReference type="GeneID" id="15009638"/>
<proteinExistence type="predicted"/>
<evidence type="ECO:0000313" key="2">
    <source>
        <dbReference type="EMBL" id="AGH26952.1"/>
    </source>
</evidence>
<dbReference type="SUPFAM" id="SSF51182">
    <property type="entry name" value="RmlC-like cupins"/>
    <property type="match status" value="1"/>
</dbReference>
<dbReference type="EMBL" id="KU686196">
    <property type="protein sequence ID" value="AOV58369.1"/>
    <property type="molecule type" value="Genomic_DNA"/>
</dbReference>
<dbReference type="RefSeq" id="YP_007673130.1">
    <property type="nucleotide sequence ID" value="NC_020837.1"/>
</dbReference>
<dbReference type="GO" id="GO:0016740">
    <property type="term" value="F:transferase activity"/>
    <property type="evidence" value="ECO:0007669"/>
    <property type="project" value="UniProtKB-KW"/>
</dbReference>
<dbReference type="Proteomes" id="UP000241591">
    <property type="component" value="Segment"/>
</dbReference>
<dbReference type="Proteomes" id="UP000240287">
    <property type="component" value="Genome"/>
</dbReference>
<dbReference type="KEGG" id="vg:15009638"/>
<evidence type="ECO:0000313" key="3">
    <source>
        <dbReference type="EMBL" id="AOV57369.1"/>
    </source>
</evidence>
<dbReference type="Pfam" id="PF07883">
    <property type="entry name" value="Cupin_2"/>
    <property type="match status" value="1"/>
</dbReference>
<dbReference type="Gene3D" id="2.60.120.10">
    <property type="entry name" value="Jelly Rolls"/>
    <property type="match status" value="1"/>
</dbReference>
<dbReference type="EMBL" id="KU686193">
    <property type="protein sequence ID" value="AOV57619.1"/>
    <property type="molecule type" value="Genomic_DNA"/>
</dbReference>
<dbReference type="EMBL" id="KU686195">
    <property type="protein sequence ID" value="AOV58119.1"/>
    <property type="molecule type" value="Genomic_DNA"/>
</dbReference>
<dbReference type="Proteomes" id="UP000241265">
    <property type="component" value="Genome"/>
</dbReference>
<dbReference type="EMBL" id="KU686194">
    <property type="protein sequence ID" value="AOV57869.1"/>
    <property type="molecule type" value="Genomic_DNA"/>
</dbReference>
<dbReference type="EMBL" id="HQ634177">
    <property type="protein sequence ID" value="AGH26952.1"/>
    <property type="molecule type" value="Genomic_DNA"/>
</dbReference>
<dbReference type="Proteomes" id="UP000241610">
    <property type="component" value="Segment"/>
</dbReference>
<evidence type="ECO:0000313" key="7">
    <source>
        <dbReference type="EMBL" id="AOV58369.1"/>
    </source>
</evidence>
<dbReference type="Proteomes" id="UP000203521">
    <property type="component" value="Segment"/>
</dbReference>
<evidence type="ECO:0000313" key="4">
    <source>
        <dbReference type="EMBL" id="AOV57619.1"/>
    </source>
</evidence>
<dbReference type="InterPro" id="IPR013096">
    <property type="entry name" value="Cupin_2"/>
</dbReference>
<sequence>MSSSIKFVPKGWGHEKWIVNNEKYCGKLLFFEKGKKCSWHYHELKEETFYIHSGKLQLVYGYHDDFIDADTVILKPGDKFEVPRLLRHQMKALEDTEMYEFSTTHFDSDSYRVKKGD</sequence>
<protein>
    <submittedName>
        <fullName evidence="3">Putative nucleotidyltransferase</fullName>
    </submittedName>
</protein>
<evidence type="ECO:0000313" key="5">
    <source>
        <dbReference type="EMBL" id="AOV57869.1"/>
    </source>
</evidence>
<reference evidence="2 8" key="1">
    <citation type="submission" date="2010-11" db="EMBL/GenBank/DDBJ databases">
        <title>The Genome Sequence of Synechococcus phage S-CAM1 0208SB26.</title>
        <authorList>
            <consortium name="The Broad Institute Genome Sequencing Platform"/>
            <person name="Henn M.R."/>
            <person name="Martiny J."/>
            <person name="Weihe C."/>
            <person name="Levin J."/>
            <person name="Malboeuf C."/>
            <person name="Casali M."/>
            <person name="Russ C."/>
            <person name="Lennon N."/>
            <person name="Chapman S.B."/>
            <person name="Erlich R."/>
            <person name="Young S.K."/>
            <person name="Yandava C."/>
            <person name="Zeng Q."/>
            <person name="Alvarado L."/>
            <person name="Anderson S."/>
            <person name="Berlin A."/>
            <person name="Chen Z."/>
            <person name="Freedman E."/>
            <person name="Gellesch M."/>
            <person name="Goldberg J."/>
            <person name="Green L."/>
            <person name="Griggs A."/>
            <person name="Gujja S."/>
            <person name="Heilman E.R."/>
            <person name="Heiman D."/>
            <person name="Hollinger A."/>
            <person name="Howarth C."/>
            <person name="Larson L."/>
            <person name="Mehta T."/>
            <person name="Pearson M."/>
            <person name="Roberts A."/>
            <person name="Ryan E."/>
            <person name="Saif S."/>
            <person name="Shea T."/>
            <person name="Shenoy N."/>
            <person name="Sisk P."/>
            <person name="Stolte C."/>
            <person name="Sykes S."/>
            <person name="White J."/>
            <person name="Haas B."/>
            <person name="Nusbaum C."/>
            <person name="Birren B."/>
        </authorList>
    </citation>
    <scope>NUCLEOTIDE SEQUENCE [LARGE SCALE GENOMIC DNA]</scope>
    <source>
        <strain evidence="2 8">S-CAM1</strain>
    </source>
</reference>
<evidence type="ECO:0000313" key="10">
    <source>
        <dbReference type="Proteomes" id="UP000241265"/>
    </source>
</evidence>
<dbReference type="Proteomes" id="UP000241494">
    <property type="component" value="Segment"/>
</dbReference>
<gene>
    <name evidence="5" type="ORF">C030809_114</name>
    <name evidence="7" type="ORF">C290910_114</name>
    <name evidence="4" type="ORF">N170310_114</name>
    <name evidence="3" type="ORF">N330309_114</name>
    <name evidence="6" type="ORF">S170810_114</name>
    <name evidence="2" type="ORF">SXBG_00217</name>
</gene>
<accession>M4QJ18</accession>
<dbReference type="OrthoDB" id="18986at10239"/>
<evidence type="ECO:0000313" key="9">
    <source>
        <dbReference type="Proteomes" id="UP000240287"/>
    </source>
</evidence>
<dbReference type="EMBL" id="KU686192">
    <property type="protein sequence ID" value="AOV57369.1"/>
    <property type="molecule type" value="Genomic_DNA"/>
</dbReference>
<reference evidence="9 10" key="2">
    <citation type="journal article" date="2016" name="Virology">
        <title>The genomic content and context of auxiliary metabolic genes in marine cyanomyoviruses.</title>
        <authorList>
            <person name="Crummett L.T."/>
            <person name="Puxty R.J."/>
            <person name="Weihe C."/>
            <person name="Marston M.F."/>
            <person name="Martiny J.B."/>
        </authorList>
    </citation>
    <scope>NUCLEOTIDE SEQUENCE [LARGE SCALE GENOMIC DNA]</scope>
    <source>
        <strain evidence="3">0309SB33</strain>
        <strain evidence="4">0310NB17</strain>
        <strain evidence="5">0809CC03</strain>
        <strain evidence="6">0810SB17</strain>
        <strain evidence="7">0910CC29</strain>
    </source>
</reference>
<name>M4QJ18_9CAUD</name>
<evidence type="ECO:0000313" key="8">
    <source>
        <dbReference type="Proteomes" id="UP000203521"/>
    </source>
</evidence>
<keyword evidence="8" id="KW-1185">Reference proteome</keyword>
<evidence type="ECO:0000313" key="6">
    <source>
        <dbReference type="EMBL" id="AOV58119.1"/>
    </source>
</evidence>
<evidence type="ECO:0000259" key="1">
    <source>
        <dbReference type="Pfam" id="PF07883"/>
    </source>
</evidence>
<organism evidence="2 8">
    <name type="scientific">Synechococcus phage S-CAM1</name>
    <dbReference type="NCBI Taxonomy" id="754037"/>
    <lineage>
        <taxon>Viruses</taxon>
        <taxon>Duplodnaviria</taxon>
        <taxon>Heunggongvirae</taxon>
        <taxon>Uroviricota</taxon>
        <taxon>Caudoviricetes</taxon>
        <taxon>Pantevenvirales</taxon>
        <taxon>Kyanoviridae</taxon>
        <taxon>Anaposvirus</taxon>
        <taxon>Anaposvirus socalone</taxon>
    </lineage>
</organism>
<dbReference type="InterPro" id="IPR014710">
    <property type="entry name" value="RmlC-like_jellyroll"/>
</dbReference>